<accession>A0A2S7YHR6</accession>
<reference evidence="2 3" key="1">
    <citation type="submission" date="2016-07" db="EMBL/GenBank/DDBJ databases">
        <title>Comparative genomics of the entomopathogenic fungus Beauveria bassiana.</title>
        <authorList>
            <person name="Valero Jimenez C.A."/>
            <person name="Zwaan B.J."/>
            <person name="Van Kan J.A."/>
            <person name="Takken W."/>
            <person name="Debets A.J."/>
            <person name="Schoustra S.E."/>
            <person name="Koenraadt C.J."/>
        </authorList>
    </citation>
    <scope>NUCLEOTIDE SEQUENCE [LARGE SCALE GENOMIC DNA]</scope>
    <source>
        <strain evidence="2 3">ARSEF 8028</strain>
    </source>
</reference>
<dbReference type="Proteomes" id="UP000237441">
    <property type="component" value="Unassembled WGS sequence"/>
</dbReference>
<dbReference type="OrthoDB" id="10394222at2759"/>
<dbReference type="AlphaFoldDB" id="A0A2S7YHR6"/>
<organism evidence="2 3">
    <name type="scientific">Beauveria bassiana</name>
    <name type="common">White muscardine disease fungus</name>
    <name type="synonym">Tritirachium shiotae</name>
    <dbReference type="NCBI Taxonomy" id="176275"/>
    <lineage>
        <taxon>Eukaryota</taxon>
        <taxon>Fungi</taxon>
        <taxon>Dikarya</taxon>
        <taxon>Ascomycota</taxon>
        <taxon>Pezizomycotina</taxon>
        <taxon>Sordariomycetes</taxon>
        <taxon>Hypocreomycetidae</taxon>
        <taxon>Hypocreales</taxon>
        <taxon>Cordycipitaceae</taxon>
        <taxon>Beauveria</taxon>
    </lineage>
</organism>
<dbReference type="EMBL" id="JRHA01000005">
    <property type="protein sequence ID" value="PQK15493.1"/>
    <property type="molecule type" value="Genomic_DNA"/>
</dbReference>
<comment type="caution">
    <text evidence="2">The sequence shown here is derived from an EMBL/GenBank/DDBJ whole genome shotgun (WGS) entry which is preliminary data.</text>
</comment>
<evidence type="ECO:0008006" key="4">
    <source>
        <dbReference type="Google" id="ProtNLM"/>
    </source>
</evidence>
<evidence type="ECO:0000256" key="1">
    <source>
        <dbReference type="SAM" id="SignalP"/>
    </source>
</evidence>
<sequence length="85" mass="9571">MQFVTKTLVVLAVATVGSSLPRDRASFAIGSATLCKYMVPWQVEKPGYKWIWACKEDCIYWQLSDPSHPECLLQVPVEKAENSSH</sequence>
<feature type="chain" id="PRO_5015399067" description="Secreted protein" evidence="1">
    <location>
        <begin position="20"/>
        <end position="85"/>
    </location>
</feature>
<evidence type="ECO:0000313" key="3">
    <source>
        <dbReference type="Proteomes" id="UP000237441"/>
    </source>
</evidence>
<gene>
    <name evidence="2" type="ORF">BB8028_0005g10060</name>
</gene>
<evidence type="ECO:0000313" key="2">
    <source>
        <dbReference type="EMBL" id="PQK15493.1"/>
    </source>
</evidence>
<proteinExistence type="predicted"/>
<feature type="signal peptide" evidence="1">
    <location>
        <begin position="1"/>
        <end position="19"/>
    </location>
</feature>
<name>A0A2S7YHR6_BEABA</name>
<keyword evidence="1" id="KW-0732">Signal</keyword>
<protein>
    <recommendedName>
        <fullName evidence="4">Secreted protein</fullName>
    </recommendedName>
</protein>